<sequence>MLKFMEKSFFSLVQKIGLLFALISFTLVVFLGWFSYEKINSRATDEISKPMIELAKYQNPISLQLETVPTDAMISSAPSASQAAFNQKFDAYIEQIMANLQALPNEVIGKSDAQFQIKVMIKIKSNAYVPALKLSYVESLSRLTRQLVNVGGDQVNVDEFLHWHDQEFARQVEQQTQQNLIKMGTAKSDQMTGFISLGMMGAALGFFIMFVMMLAMLRIERNTRR</sequence>
<keyword evidence="3" id="KW-1185">Reference proteome</keyword>
<dbReference type="STRING" id="1705394.SP60_06230"/>
<dbReference type="KEGG" id="tho:SP60_06230"/>
<dbReference type="OrthoDB" id="9787057at2"/>
<proteinExistence type="predicted"/>
<feature type="transmembrane region" description="Helical" evidence="1">
    <location>
        <begin position="194"/>
        <end position="217"/>
    </location>
</feature>
<organism evidence="2 3">
    <name type="scientific">Candidatus Thioglobus autotrophicus</name>
    <dbReference type="NCBI Taxonomy" id="1705394"/>
    <lineage>
        <taxon>Bacteria</taxon>
        <taxon>Pseudomonadati</taxon>
        <taxon>Pseudomonadota</taxon>
        <taxon>Gammaproteobacteria</taxon>
        <taxon>Candidatus Pseudothioglobaceae</taxon>
        <taxon>Candidatus Thioglobus</taxon>
    </lineage>
</organism>
<protein>
    <submittedName>
        <fullName evidence="2">Uncharacterized protein</fullName>
    </submittedName>
</protein>
<evidence type="ECO:0000313" key="3">
    <source>
        <dbReference type="Proteomes" id="UP000058020"/>
    </source>
</evidence>
<reference evidence="2 3" key="1">
    <citation type="journal article" date="2015" name="Genome Announc.">
        <title>Genome Sequence of 'Candidatus Thioglobus autotrophica' Strain EF1, a Chemoautotroph from the SUP05 Clade of Marine Gammaproteobacteria.</title>
        <authorList>
            <person name="Shah V."/>
            <person name="Morris R.M."/>
        </authorList>
    </citation>
    <scope>NUCLEOTIDE SEQUENCE [LARGE SCALE GENOMIC DNA]</scope>
    <source>
        <strain evidence="2 3">EF1</strain>
    </source>
</reference>
<keyword evidence="1" id="KW-1133">Transmembrane helix</keyword>
<keyword evidence="1" id="KW-0472">Membrane</keyword>
<keyword evidence="1" id="KW-0812">Transmembrane</keyword>
<name>A0A0M4P9M0_9GAMM</name>
<accession>A0A0M4P9M0</accession>
<evidence type="ECO:0000313" key="2">
    <source>
        <dbReference type="EMBL" id="ALE52834.1"/>
    </source>
</evidence>
<evidence type="ECO:0000256" key="1">
    <source>
        <dbReference type="SAM" id="Phobius"/>
    </source>
</evidence>
<gene>
    <name evidence="2" type="ORF">SP60_06230</name>
</gene>
<dbReference type="RefSeq" id="WP_053951804.1">
    <property type="nucleotide sequence ID" value="NZ_CP010552.1"/>
</dbReference>
<dbReference type="AlphaFoldDB" id="A0A0M4P9M0"/>
<feature type="transmembrane region" description="Helical" evidence="1">
    <location>
        <begin position="12"/>
        <end position="36"/>
    </location>
</feature>
<dbReference type="EMBL" id="CP010552">
    <property type="protein sequence ID" value="ALE52834.1"/>
    <property type="molecule type" value="Genomic_DNA"/>
</dbReference>
<dbReference type="Proteomes" id="UP000058020">
    <property type="component" value="Chromosome"/>
</dbReference>